<gene>
    <name evidence="3" type="primary">LOC104216959</name>
</gene>
<evidence type="ECO:0000313" key="3">
    <source>
        <dbReference type="RefSeq" id="XP_009765405.1"/>
    </source>
</evidence>
<accession>A0A1U7VU11</accession>
<reference evidence="2" key="1">
    <citation type="journal article" date="2013" name="Genome Biol.">
        <title>Reference genomes and transcriptomes of Nicotiana sylvestris and Nicotiana tomentosiformis.</title>
        <authorList>
            <person name="Sierro N."/>
            <person name="Battey J.N."/>
            <person name="Ouadi S."/>
            <person name="Bovet L."/>
            <person name="Goepfert S."/>
            <person name="Bakaher N."/>
            <person name="Peitsch M.C."/>
            <person name="Ivanov N.V."/>
        </authorList>
    </citation>
    <scope>NUCLEOTIDE SEQUENCE [LARGE SCALE GENOMIC DNA]</scope>
</reference>
<protein>
    <submittedName>
        <fullName evidence="3">Uncharacterized protein LOC104216959</fullName>
    </submittedName>
</protein>
<dbReference type="InterPro" id="IPR000477">
    <property type="entry name" value="RT_dom"/>
</dbReference>
<dbReference type="RefSeq" id="XP_009765405.1">
    <property type="nucleotide sequence ID" value="XM_009767103.1"/>
</dbReference>
<dbReference type="AlphaFoldDB" id="A0A1U7VU11"/>
<dbReference type="Pfam" id="PF00078">
    <property type="entry name" value="RVT_1"/>
    <property type="match status" value="1"/>
</dbReference>
<evidence type="ECO:0000313" key="2">
    <source>
        <dbReference type="Proteomes" id="UP000189701"/>
    </source>
</evidence>
<dbReference type="InterPro" id="IPR052343">
    <property type="entry name" value="Retrotransposon-Effector_Assoc"/>
</dbReference>
<name>A0A1U7VU11_NICSY</name>
<dbReference type="OrthoDB" id="1301749at2759"/>
<dbReference type="Proteomes" id="UP000189701">
    <property type="component" value="Unplaced"/>
</dbReference>
<sequence length="491" mass="56818">MEPKQKKQKLERYRRRIGMLQAFSNVSNKIWVFVDDDHGVDIILDLSQQLTLKLTNLVTQLSFMVTFVYAKCDSIERIELWDSLYNLEKFGGLPVSLNEINDFRHCINTCNLTDLGFKGSVYTWWNGRGEDDCIFKRLDRCLGNLELPQKWPNIEVVVIQNWTADFIGDPFYMFNHKLKKLKKALSIWSRATYGDIFQKITSLEEVVIVHEAQFERFPTYQNRERLQKVQAELIRYLALEEEFWRQKSGMAWFQDGDRNTKFFHAQVNGRRRRLQLKQIQDTNGNWLEGNNDMADEAVRFFKEQLQEETTTMSFDILEHVPTLVDYAQNVELIKQPTKEEVRHAVFGLNGDSAGGPDGFTGCFFHTYWDIIAEDMVNMPYGFFKSTRGVKQGDPISPTLFILAAEALSRGLNALHRNLHFNGFGLPKWSPKINHLSYADDIIIFSSYDATSLTLIMKVLADYEAASGQLINKSKSAIYLHHSAGEEIVDKV</sequence>
<dbReference type="eggNOG" id="KOG1075">
    <property type="taxonomic scope" value="Eukaryota"/>
</dbReference>
<keyword evidence="2" id="KW-1185">Reference proteome</keyword>
<dbReference type="PANTHER" id="PTHR46890">
    <property type="entry name" value="NON-LTR RETROLELEMENT REVERSE TRANSCRIPTASE-LIKE PROTEIN-RELATED"/>
    <property type="match status" value="1"/>
</dbReference>
<evidence type="ECO:0000259" key="1">
    <source>
        <dbReference type="Pfam" id="PF00078"/>
    </source>
</evidence>
<organism evidence="2 3">
    <name type="scientific">Nicotiana sylvestris</name>
    <name type="common">Wood tobacco</name>
    <name type="synonym">South American tobacco</name>
    <dbReference type="NCBI Taxonomy" id="4096"/>
    <lineage>
        <taxon>Eukaryota</taxon>
        <taxon>Viridiplantae</taxon>
        <taxon>Streptophyta</taxon>
        <taxon>Embryophyta</taxon>
        <taxon>Tracheophyta</taxon>
        <taxon>Spermatophyta</taxon>
        <taxon>Magnoliopsida</taxon>
        <taxon>eudicotyledons</taxon>
        <taxon>Gunneridae</taxon>
        <taxon>Pentapetalae</taxon>
        <taxon>asterids</taxon>
        <taxon>lamiids</taxon>
        <taxon>Solanales</taxon>
        <taxon>Solanaceae</taxon>
        <taxon>Nicotianoideae</taxon>
        <taxon>Nicotianeae</taxon>
        <taxon>Nicotiana</taxon>
    </lineage>
</organism>
<dbReference type="PANTHER" id="PTHR46890:SF34">
    <property type="entry name" value="REVERSE TRANSCRIPTASE DOMAIN-CONTAINING PROTEIN"/>
    <property type="match status" value="1"/>
</dbReference>
<feature type="domain" description="Reverse transcriptase" evidence="1">
    <location>
        <begin position="379"/>
        <end position="479"/>
    </location>
</feature>
<proteinExistence type="predicted"/>
<reference evidence="3" key="2">
    <citation type="submission" date="2025-08" db="UniProtKB">
        <authorList>
            <consortium name="RefSeq"/>
        </authorList>
    </citation>
    <scope>IDENTIFICATION</scope>
    <source>
        <tissue evidence="3">Leaf</tissue>
    </source>
</reference>